<proteinExistence type="predicted"/>
<dbReference type="PANTHER" id="PTHR30146:SF148">
    <property type="entry name" value="HTH-TYPE TRANSCRIPTIONAL REPRESSOR PURR-RELATED"/>
    <property type="match status" value="1"/>
</dbReference>
<keyword evidence="8" id="KW-1185">Reference proteome</keyword>
<evidence type="ECO:0000313" key="7">
    <source>
        <dbReference type="EMBL" id="MCJ2376284.1"/>
    </source>
</evidence>
<dbReference type="GO" id="GO:0003700">
    <property type="term" value="F:DNA-binding transcription factor activity"/>
    <property type="evidence" value="ECO:0007669"/>
    <property type="project" value="TreeGrafter"/>
</dbReference>
<dbReference type="InterPro" id="IPR000843">
    <property type="entry name" value="HTH_LacI"/>
</dbReference>
<evidence type="ECO:0000256" key="4">
    <source>
        <dbReference type="ARBA" id="ARBA00023163"/>
    </source>
</evidence>
<dbReference type="Pfam" id="PF00356">
    <property type="entry name" value="LacI"/>
    <property type="match status" value="1"/>
</dbReference>
<dbReference type="Pfam" id="PF13377">
    <property type="entry name" value="Peripla_BP_3"/>
    <property type="match status" value="1"/>
</dbReference>
<dbReference type="RefSeq" id="WP_244355724.1">
    <property type="nucleotide sequence ID" value="NZ_JAJNNZ010000003.1"/>
</dbReference>
<dbReference type="SUPFAM" id="SSF53822">
    <property type="entry name" value="Periplasmic binding protein-like I"/>
    <property type="match status" value="1"/>
</dbReference>
<dbReference type="SUPFAM" id="SSF47413">
    <property type="entry name" value="lambda repressor-like DNA-binding domains"/>
    <property type="match status" value="1"/>
</dbReference>
<dbReference type="EMBL" id="JAJNNZ010000003">
    <property type="protein sequence ID" value="MCJ2376284.1"/>
    <property type="molecule type" value="Genomic_DNA"/>
</dbReference>
<keyword evidence="1" id="KW-0678">Repressor</keyword>
<protein>
    <submittedName>
        <fullName evidence="7">Substrate-binding domain-containing protein</fullName>
    </submittedName>
</protein>
<dbReference type="PRINTS" id="PR00036">
    <property type="entry name" value="HTHLACI"/>
</dbReference>
<dbReference type="InterPro" id="IPR010982">
    <property type="entry name" value="Lambda_DNA-bd_dom_sf"/>
</dbReference>
<dbReference type="AlphaFoldDB" id="A0A9X2AUV5"/>
<dbReference type="InterPro" id="IPR001387">
    <property type="entry name" value="Cro/C1-type_HTH"/>
</dbReference>
<evidence type="ECO:0000256" key="3">
    <source>
        <dbReference type="ARBA" id="ARBA00023125"/>
    </source>
</evidence>
<keyword evidence="2" id="KW-0805">Transcription regulation</keyword>
<dbReference type="PROSITE" id="PS50943">
    <property type="entry name" value="HTH_CROC1"/>
    <property type="match status" value="1"/>
</dbReference>
<keyword evidence="3" id="KW-0238">DNA-binding</keyword>
<organism evidence="7 8">
    <name type="scientific">Vibrio gelatinilyticus</name>
    <dbReference type="NCBI Taxonomy" id="2893468"/>
    <lineage>
        <taxon>Bacteria</taxon>
        <taxon>Pseudomonadati</taxon>
        <taxon>Pseudomonadota</taxon>
        <taxon>Gammaproteobacteria</taxon>
        <taxon>Vibrionales</taxon>
        <taxon>Vibrionaceae</taxon>
        <taxon>Vibrio</taxon>
    </lineage>
</organism>
<dbReference type="GO" id="GO:0000976">
    <property type="term" value="F:transcription cis-regulatory region binding"/>
    <property type="evidence" value="ECO:0007669"/>
    <property type="project" value="TreeGrafter"/>
</dbReference>
<dbReference type="Proteomes" id="UP001139488">
    <property type="component" value="Unassembled WGS sequence"/>
</dbReference>
<dbReference type="InterPro" id="IPR046335">
    <property type="entry name" value="LacI/GalR-like_sensor"/>
</dbReference>
<evidence type="ECO:0000256" key="1">
    <source>
        <dbReference type="ARBA" id="ARBA00022491"/>
    </source>
</evidence>
<dbReference type="PANTHER" id="PTHR30146">
    <property type="entry name" value="LACI-RELATED TRANSCRIPTIONAL REPRESSOR"/>
    <property type="match status" value="1"/>
</dbReference>
<sequence length="333" mass="37294">MTQKKATIYDVAKIAGVSPSTVSRYLNRTSYIAKDKVDAIEKAIYESGFKPKERKAQPKTKRNMKIGVVAPSFDTPYVSRILFGMEQKMHNHSYDIIIETTNWEVERESLEMKDLIDRNVDGLIIVGGELNENEIVEIVGKTPTLLMCRRGKGLLPLINVDNEMGGYMATNHLVQQGHRKILHVAGYDYNIDGQQRYNGYLRSLESAGIAIDDAMVIEGGFESKLSYDNTLKAIQQGIAFSAIFAANDLSAFGVIQALHQKGLRVPEDISVIGFDDLPISEYFIPRLTTVRQPFAEMGEIAIRYLLDLLSGNIPQYDIPPVEVVTRKSTMDLK</sequence>
<evidence type="ECO:0000313" key="8">
    <source>
        <dbReference type="Proteomes" id="UP001139488"/>
    </source>
</evidence>
<feature type="domain" description="HTH cro/C1-type" evidence="6">
    <location>
        <begin position="7"/>
        <end position="43"/>
    </location>
</feature>
<feature type="domain" description="HTH lacI-type" evidence="5">
    <location>
        <begin position="6"/>
        <end position="60"/>
    </location>
</feature>
<gene>
    <name evidence="7" type="ORF">LNL84_05490</name>
</gene>
<dbReference type="Gene3D" id="3.40.50.2300">
    <property type="match status" value="2"/>
</dbReference>
<name>A0A9X2AUV5_9VIBR</name>
<dbReference type="PROSITE" id="PS00356">
    <property type="entry name" value="HTH_LACI_1"/>
    <property type="match status" value="1"/>
</dbReference>
<keyword evidence="4" id="KW-0804">Transcription</keyword>
<dbReference type="SMART" id="SM00354">
    <property type="entry name" value="HTH_LACI"/>
    <property type="match status" value="1"/>
</dbReference>
<evidence type="ECO:0000259" key="5">
    <source>
        <dbReference type="PROSITE" id="PS50932"/>
    </source>
</evidence>
<dbReference type="CDD" id="cd01392">
    <property type="entry name" value="HTH_LacI"/>
    <property type="match status" value="1"/>
</dbReference>
<accession>A0A9X2AUV5</accession>
<reference evidence="7" key="1">
    <citation type="submission" date="2021-11" db="EMBL/GenBank/DDBJ databases">
        <title>Vibrio ZSDE26 sp. nov. and Vibrio ZSDZ34 sp. nov., isolated from coastal seawater in Qingdao.</title>
        <authorList>
            <person name="Zhang P."/>
        </authorList>
    </citation>
    <scope>NUCLEOTIDE SEQUENCE</scope>
    <source>
        <strain evidence="7">ZSDZ34</strain>
    </source>
</reference>
<comment type="caution">
    <text evidence="7">The sequence shown here is derived from an EMBL/GenBank/DDBJ whole genome shotgun (WGS) entry which is preliminary data.</text>
</comment>
<evidence type="ECO:0000259" key="6">
    <source>
        <dbReference type="PROSITE" id="PS50943"/>
    </source>
</evidence>
<evidence type="ECO:0000256" key="2">
    <source>
        <dbReference type="ARBA" id="ARBA00023015"/>
    </source>
</evidence>
<dbReference type="Gene3D" id="1.10.260.40">
    <property type="entry name" value="lambda repressor-like DNA-binding domains"/>
    <property type="match status" value="1"/>
</dbReference>
<dbReference type="InterPro" id="IPR028082">
    <property type="entry name" value="Peripla_BP_I"/>
</dbReference>
<dbReference type="PROSITE" id="PS50932">
    <property type="entry name" value="HTH_LACI_2"/>
    <property type="match status" value="1"/>
</dbReference>